<gene>
    <name evidence="1" type="ORF">LTR37_019671</name>
</gene>
<protein>
    <submittedName>
        <fullName evidence="1">Uncharacterized protein</fullName>
    </submittedName>
</protein>
<dbReference type="EMBL" id="JAUTXU010000312">
    <property type="protein sequence ID" value="KAK3686566.1"/>
    <property type="molecule type" value="Genomic_DNA"/>
</dbReference>
<organism evidence="1 2">
    <name type="scientific">Vermiconidia calcicola</name>
    <dbReference type="NCBI Taxonomy" id="1690605"/>
    <lineage>
        <taxon>Eukaryota</taxon>
        <taxon>Fungi</taxon>
        <taxon>Dikarya</taxon>
        <taxon>Ascomycota</taxon>
        <taxon>Pezizomycotina</taxon>
        <taxon>Dothideomycetes</taxon>
        <taxon>Dothideomycetidae</taxon>
        <taxon>Mycosphaerellales</taxon>
        <taxon>Extremaceae</taxon>
        <taxon>Vermiconidia</taxon>
    </lineage>
</organism>
<sequence length="131" mass="14414">MPISNSDTISPNFSAAPSRDGEDESCSIATQVLAVPKLLEMILEHVDVRDVLHAYRINRSTQDIIEASTKLQTKLFLRPANPESALSVLLSSDGRNFRQGGIAFSRGSMLEDVHPPATSQEDDHVLRLSRD</sequence>
<name>A0ACC3MDJ9_9PEZI</name>
<evidence type="ECO:0000313" key="2">
    <source>
        <dbReference type="Proteomes" id="UP001281147"/>
    </source>
</evidence>
<proteinExistence type="predicted"/>
<dbReference type="Proteomes" id="UP001281147">
    <property type="component" value="Unassembled WGS sequence"/>
</dbReference>
<accession>A0ACC3MDJ9</accession>
<comment type="caution">
    <text evidence="1">The sequence shown here is derived from an EMBL/GenBank/DDBJ whole genome shotgun (WGS) entry which is preliminary data.</text>
</comment>
<evidence type="ECO:0000313" key="1">
    <source>
        <dbReference type="EMBL" id="KAK3686566.1"/>
    </source>
</evidence>
<keyword evidence="2" id="KW-1185">Reference proteome</keyword>
<reference evidence="1" key="1">
    <citation type="submission" date="2023-07" db="EMBL/GenBank/DDBJ databases">
        <title>Black Yeasts Isolated from many extreme environments.</title>
        <authorList>
            <person name="Coleine C."/>
            <person name="Stajich J.E."/>
            <person name="Selbmann L."/>
        </authorList>
    </citation>
    <scope>NUCLEOTIDE SEQUENCE</scope>
    <source>
        <strain evidence="1">CCFEE 5714</strain>
    </source>
</reference>